<dbReference type="Gene3D" id="3.40.50.300">
    <property type="entry name" value="P-loop containing nucleotide triphosphate hydrolases"/>
    <property type="match status" value="1"/>
</dbReference>
<keyword evidence="2" id="KW-0472">Membrane</keyword>
<comment type="function">
    <text evidence="6">Part of the ABC transporter complex HmuTUV involved in hemin import. Responsible for energy coupling to the transport system.</text>
</comment>
<dbReference type="InterPro" id="IPR003593">
    <property type="entry name" value="AAA+_ATPase"/>
</dbReference>
<accession>A0ABT5KCP7</accession>
<feature type="domain" description="ABC transporter" evidence="7">
    <location>
        <begin position="13"/>
        <end position="248"/>
    </location>
</feature>
<comment type="caution">
    <text evidence="8">The sequence shown here is derived from an EMBL/GenBank/DDBJ whole genome shotgun (WGS) entry which is preliminary data.</text>
</comment>
<dbReference type="RefSeq" id="WP_273599983.1">
    <property type="nucleotide sequence ID" value="NZ_JAQQXT010000004.1"/>
</dbReference>
<dbReference type="EMBL" id="JAQQXT010000004">
    <property type="protein sequence ID" value="MDC8771693.1"/>
    <property type="molecule type" value="Genomic_DNA"/>
</dbReference>
<keyword evidence="1" id="KW-0813">Transport</keyword>
<dbReference type="PROSITE" id="PS00211">
    <property type="entry name" value="ABC_TRANSPORTER_1"/>
    <property type="match status" value="1"/>
</dbReference>
<dbReference type="SMART" id="SM00382">
    <property type="entry name" value="AAA"/>
    <property type="match status" value="1"/>
</dbReference>
<dbReference type="InterPro" id="IPR017871">
    <property type="entry name" value="ABC_transporter-like_CS"/>
</dbReference>
<keyword evidence="9" id="KW-1185">Reference proteome</keyword>
<protein>
    <submittedName>
        <fullName evidence="8">ABC transporter ATP-binding protein</fullName>
    </submittedName>
</protein>
<evidence type="ECO:0000256" key="1">
    <source>
        <dbReference type="ARBA" id="ARBA00022448"/>
    </source>
</evidence>
<evidence type="ECO:0000256" key="2">
    <source>
        <dbReference type="ARBA" id="ARBA00022475"/>
    </source>
</evidence>
<keyword evidence="4 8" id="KW-0067">ATP-binding</keyword>
<dbReference type="Proteomes" id="UP001221189">
    <property type="component" value="Unassembled WGS sequence"/>
</dbReference>
<evidence type="ECO:0000256" key="6">
    <source>
        <dbReference type="ARBA" id="ARBA00037066"/>
    </source>
</evidence>
<organism evidence="8 9">
    <name type="scientific">Roseateles albus</name>
    <dbReference type="NCBI Taxonomy" id="2987525"/>
    <lineage>
        <taxon>Bacteria</taxon>
        <taxon>Pseudomonadati</taxon>
        <taxon>Pseudomonadota</taxon>
        <taxon>Betaproteobacteria</taxon>
        <taxon>Burkholderiales</taxon>
        <taxon>Sphaerotilaceae</taxon>
        <taxon>Roseateles</taxon>
    </lineage>
</organism>
<dbReference type="PANTHER" id="PTHR42794:SF1">
    <property type="entry name" value="HEMIN IMPORT ATP-BINDING PROTEIN HMUV"/>
    <property type="match status" value="1"/>
</dbReference>
<dbReference type="InterPro" id="IPR003439">
    <property type="entry name" value="ABC_transporter-like_ATP-bd"/>
</dbReference>
<evidence type="ECO:0000259" key="7">
    <source>
        <dbReference type="PROSITE" id="PS50893"/>
    </source>
</evidence>
<keyword evidence="2" id="KW-1003">Cell membrane</keyword>
<evidence type="ECO:0000313" key="9">
    <source>
        <dbReference type="Proteomes" id="UP001221189"/>
    </source>
</evidence>
<proteinExistence type="predicted"/>
<evidence type="ECO:0000256" key="5">
    <source>
        <dbReference type="ARBA" id="ARBA00022967"/>
    </source>
</evidence>
<evidence type="ECO:0000256" key="3">
    <source>
        <dbReference type="ARBA" id="ARBA00022741"/>
    </source>
</evidence>
<keyword evidence="3" id="KW-0547">Nucleotide-binding</keyword>
<keyword evidence="5" id="KW-1278">Translocase</keyword>
<name>A0ABT5KCP7_9BURK</name>
<evidence type="ECO:0000313" key="8">
    <source>
        <dbReference type="EMBL" id="MDC8771693.1"/>
    </source>
</evidence>
<dbReference type="PROSITE" id="PS50893">
    <property type="entry name" value="ABC_TRANSPORTER_2"/>
    <property type="match status" value="1"/>
</dbReference>
<gene>
    <name evidence="8" type="ORF">PRZ03_08945</name>
</gene>
<dbReference type="PANTHER" id="PTHR42794">
    <property type="entry name" value="HEMIN IMPORT ATP-BINDING PROTEIN HMUV"/>
    <property type="match status" value="1"/>
</dbReference>
<dbReference type="SUPFAM" id="SSF52540">
    <property type="entry name" value="P-loop containing nucleoside triphosphate hydrolases"/>
    <property type="match status" value="1"/>
</dbReference>
<evidence type="ECO:0000256" key="4">
    <source>
        <dbReference type="ARBA" id="ARBA00022840"/>
    </source>
</evidence>
<reference evidence="8 9" key="1">
    <citation type="submission" date="2022-10" db="EMBL/GenBank/DDBJ databases">
        <title>Paucibacter sp. hw1 Genome sequencing.</title>
        <authorList>
            <person name="Park S."/>
        </authorList>
    </citation>
    <scope>NUCLEOTIDE SEQUENCE [LARGE SCALE GENOMIC DNA]</scope>
    <source>
        <strain evidence="9">hw1</strain>
    </source>
</reference>
<dbReference type="GO" id="GO:0005524">
    <property type="term" value="F:ATP binding"/>
    <property type="evidence" value="ECO:0007669"/>
    <property type="project" value="UniProtKB-KW"/>
</dbReference>
<dbReference type="Pfam" id="PF00005">
    <property type="entry name" value="ABC_tran"/>
    <property type="match status" value="1"/>
</dbReference>
<sequence length="290" mass="31054">MKSASAQDSAGTNALSALIESVHLQGQPVLGEIGLQLKAGAWTAIVGPNGAGKSTLLRALAGLLPMRGRVQLFGQDWNTVAARERARQLAWLGQNEASSDVLSAYEVVMLGRLPHQAWLAPPSSADHAAVVQAMQQTQSWDWRERPLGRLSGGERQRVLLARALAVQAKVLLMDEPLAHLDPPHQADWLGLVRELVASGVAVVSVLHELNMALQADSLVVMQAGRVSSHGAPQRADTRAALQAVFDDRLHLIEVQGQWLALPAALAPARSEPKAFINANTNVLPLKRASE</sequence>
<dbReference type="InterPro" id="IPR027417">
    <property type="entry name" value="P-loop_NTPase"/>
</dbReference>